<dbReference type="InterPro" id="IPR001155">
    <property type="entry name" value="OxRdtase_FMN_N"/>
</dbReference>
<evidence type="ECO:0000256" key="4">
    <source>
        <dbReference type="ARBA" id="ARBA00022630"/>
    </source>
</evidence>
<dbReference type="PRINTS" id="PR00419">
    <property type="entry name" value="ADXRDTASE"/>
</dbReference>
<dbReference type="GO" id="GO:0046872">
    <property type="term" value="F:metal ion binding"/>
    <property type="evidence" value="ECO:0007669"/>
    <property type="project" value="UniProtKB-KW"/>
</dbReference>
<keyword evidence="9" id="KW-0411">Iron-sulfur</keyword>
<keyword evidence="6" id="KW-0479">Metal-binding</keyword>
<feature type="domain" description="NADH:flavin oxidoreductase/NADH oxidase N-terminal" evidence="11">
    <location>
        <begin position="19"/>
        <end position="349"/>
    </location>
</feature>
<evidence type="ECO:0000256" key="7">
    <source>
        <dbReference type="ARBA" id="ARBA00023002"/>
    </source>
</evidence>
<evidence type="ECO:0000256" key="10">
    <source>
        <dbReference type="SAM" id="MobiDB-lite"/>
    </source>
</evidence>
<organism evidence="13 14">
    <name type="scientific">Paeniglutamicibacter cryotolerans</name>
    <dbReference type="NCBI Taxonomy" id="670079"/>
    <lineage>
        <taxon>Bacteria</taxon>
        <taxon>Bacillati</taxon>
        <taxon>Actinomycetota</taxon>
        <taxon>Actinomycetes</taxon>
        <taxon>Micrococcales</taxon>
        <taxon>Micrococcaceae</taxon>
        <taxon>Paeniglutamicibacter</taxon>
    </lineage>
</organism>
<keyword evidence="7" id="KW-0560">Oxidoreductase</keyword>
<name>A0A839QRN7_9MICC</name>
<evidence type="ECO:0000313" key="14">
    <source>
        <dbReference type="Proteomes" id="UP000523000"/>
    </source>
</evidence>
<keyword evidence="4" id="KW-0285">Flavoprotein</keyword>
<evidence type="ECO:0000256" key="1">
    <source>
        <dbReference type="ARBA" id="ARBA00001917"/>
    </source>
</evidence>
<dbReference type="SUPFAM" id="SSF51971">
    <property type="entry name" value="Nucleotide-binding domain"/>
    <property type="match status" value="1"/>
</dbReference>
<keyword evidence="8" id="KW-0408">Iron</keyword>
<evidence type="ECO:0000313" key="13">
    <source>
        <dbReference type="EMBL" id="MBB2994731.1"/>
    </source>
</evidence>
<dbReference type="Gene3D" id="3.20.20.70">
    <property type="entry name" value="Aldolase class I"/>
    <property type="match status" value="1"/>
</dbReference>
<dbReference type="Pfam" id="PF07992">
    <property type="entry name" value="Pyr_redox_2"/>
    <property type="match status" value="1"/>
</dbReference>
<dbReference type="GO" id="GO:0051536">
    <property type="term" value="F:iron-sulfur cluster binding"/>
    <property type="evidence" value="ECO:0007669"/>
    <property type="project" value="UniProtKB-KW"/>
</dbReference>
<dbReference type="EMBL" id="JACHVS010000001">
    <property type="protein sequence ID" value="MBB2994731.1"/>
    <property type="molecule type" value="Genomic_DNA"/>
</dbReference>
<dbReference type="PANTHER" id="PTHR42917:SF2">
    <property type="entry name" value="2,4-DIENOYL-COA REDUCTASE [(2E)-ENOYL-COA-PRODUCING]"/>
    <property type="match status" value="1"/>
</dbReference>
<reference evidence="13 14" key="1">
    <citation type="submission" date="2020-08" db="EMBL/GenBank/DDBJ databases">
        <title>Sequencing the genomes of 1000 actinobacteria strains.</title>
        <authorList>
            <person name="Klenk H.-P."/>
        </authorList>
    </citation>
    <scope>NUCLEOTIDE SEQUENCE [LARGE SCALE GENOMIC DNA]</scope>
    <source>
        <strain evidence="13 14">DSM 22826</strain>
    </source>
</reference>
<dbReference type="RefSeq" id="WP_183510064.1">
    <property type="nucleotide sequence ID" value="NZ_BAABGK010000036.1"/>
</dbReference>
<accession>A0A839QRN7</accession>
<comment type="similarity">
    <text evidence="3">In the N-terminal section; belongs to the NADH:flavin oxidoreductase/NADH oxidase family.</text>
</comment>
<keyword evidence="5" id="KW-0288">FMN</keyword>
<evidence type="ECO:0000256" key="3">
    <source>
        <dbReference type="ARBA" id="ARBA00011048"/>
    </source>
</evidence>
<evidence type="ECO:0000256" key="6">
    <source>
        <dbReference type="ARBA" id="ARBA00022723"/>
    </source>
</evidence>
<dbReference type="SUPFAM" id="SSF51905">
    <property type="entry name" value="FAD/NAD(P)-binding domain"/>
    <property type="match status" value="1"/>
</dbReference>
<comment type="cofactor">
    <cofactor evidence="2">
        <name>[4Fe-4S] cluster</name>
        <dbReference type="ChEBI" id="CHEBI:49883"/>
    </cofactor>
</comment>
<evidence type="ECO:0000256" key="2">
    <source>
        <dbReference type="ARBA" id="ARBA00001966"/>
    </source>
</evidence>
<comment type="caution">
    <text evidence="13">The sequence shown here is derived from an EMBL/GenBank/DDBJ whole genome shotgun (WGS) entry which is preliminary data.</text>
</comment>
<dbReference type="InterPro" id="IPR013785">
    <property type="entry name" value="Aldolase_TIM"/>
</dbReference>
<dbReference type="SUPFAM" id="SSF51395">
    <property type="entry name" value="FMN-linked oxidoreductases"/>
    <property type="match status" value="1"/>
</dbReference>
<dbReference type="PANTHER" id="PTHR42917">
    <property type="entry name" value="2,4-DIENOYL-COA REDUCTASE"/>
    <property type="match status" value="1"/>
</dbReference>
<feature type="domain" description="FAD/NAD(P)-binding" evidence="12">
    <location>
        <begin position="400"/>
        <end position="582"/>
    </location>
</feature>
<dbReference type="InterPro" id="IPR036188">
    <property type="entry name" value="FAD/NAD-bd_sf"/>
</dbReference>
<sequence>MNATQSDHLPSRDRGAVLSPGQLGPVTLRNRVFSSAHQTSLVRDHVPTDDLRAYHEERARGGIGAIFLEATAVHASGLLTAKTMGGYLPEIVEPLAAVTRAVQRNGAKIFVQLFHGGREQIASAPKAAALAPSAVPSARFHVEPRAMDAEDIAELVAGYALSARHMAEAGLDGVEISASHAYLPAQFIAPRTNLRTDDYGGELRNRLRFLLEVIAAVRANLSPDMALGVRVALDEISPGAMGYDECAEVSEILAREAGIDFISLVVGDSATYQGSTFIAPRASTMPASIIERLHGIKARLGGNVSVLATTRITELDEADAAVARGALDFVGMTRAHIADPHLIRKAQDGASAIPCIGCNVGCIGHYHAGLPIACVMNVATGRERTTAQPVRIEPIRSAGNLAVLGAGPAGIAAAVAGSEAGKNVTVFEKTGAIGGQLRLAGTAPDHAAVWEAWSTWARTGIAENQIEVLLGQEPDPGILAGFDEVVVATGARPYRDRSLWATDTVHTVLDAWEVLESPGAVQGPVLVADWGGDPTGLDCAEVLLGRGLEVQYSYAGPSPTEQVHQYQRNGYLGRLDNAGLVLLPHLELSTSDGELTLRNVFSGRLVEIDPAIRTIVASHGRVPHTYAGCAELAGPVSVVGDALGPRTLEEAMLEGTLAGGR</sequence>
<protein>
    <submittedName>
        <fullName evidence="13">2,4-dienoyl-CoA reductase-like NADH-dependent reductase (Old Yellow Enzyme family)</fullName>
    </submittedName>
</protein>
<proteinExistence type="inferred from homology"/>
<evidence type="ECO:0000259" key="12">
    <source>
        <dbReference type="Pfam" id="PF07992"/>
    </source>
</evidence>
<feature type="region of interest" description="Disordered" evidence="10">
    <location>
        <begin position="1"/>
        <end position="20"/>
    </location>
</feature>
<dbReference type="Pfam" id="PF00724">
    <property type="entry name" value="Oxidored_FMN"/>
    <property type="match status" value="1"/>
</dbReference>
<dbReference type="Gene3D" id="3.50.50.60">
    <property type="entry name" value="FAD/NAD(P)-binding domain"/>
    <property type="match status" value="1"/>
</dbReference>
<dbReference type="Proteomes" id="UP000523000">
    <property type="component" value="Unassembled WGS sequence"/>
</dbReference>
<dbReference type="GO" id="GO:0010181">
    <property type="term" value="F:FMN binding"/>
    <property type="evidence" value="ECO:0007669"/>
    <property type="project" value="InterPro"/>
</dbReference>
<keyword evidence="14" id="KW-1185">Reference proteome</keyword>
<gene>
    <name evidence="13" type="ORF">E9229_000922</name>
</gene>
<dbReference type="GO" id="GO:0033543">
    <property type="term" value="P:fatty acid beta-oxidation, unsaturated, even number, reductase/isomerase pathway"/>
    <property type="evidence" value="ECO:0007669"/>
    <property type="project" value="TreeGrafter"/>
</dbReference>
<dbReference type="InterPro" id="IPR023753">
    <property type="entry name" value="FAD/NAD-binding_dom"/>
</dbReference>
<comment type="cofactor">
    <cofactor evidence="1">
        <name>FMN</name>
        <dbReference type="ChEBI" id="CHEBI:58210"/>
    </cofactor>
</comment>
<dbReference type="InterPro" id="IPR051793">
    <property type="entry name" value="NADH:flavin_oxidoreductase"/>
</dbReference>
<dbReference type="GO" id="GO:0008670">
    <property type="term" value="F:2,4-dienoyl-CoA reductase (NADPH) activity"/>
    <property type="evidence" value="ECO:0007669"/>
    <property type="project" value="TreeGrafter"/>
</dbReference>
<evidence type="ECO:0000256" key="8">
    <source>
        <dbReference type="ARBA" id="ARBA00023004"/>
    </source>
</evidence>
<evidence type="ECO:0000256" key="9">
    <source>
        <dbReference type="ARBA" id="ARBA00023014"/>
    </source>
</evidence>
<dbReference type="AlphaFoldDB" id="A0A839QRN7"/>
<evidence type="ECO:0000256" key="5">
    <source>
        <dbReference type="ARBA" id="ARBA00022643"/>
    </source>
</evidence>
<evidence type="ECO:0000259" key="11">
    <source>
        <dbReference type="Pfam" id="PF00724"/>
    </source>
</evidence>
<dbReference type="Gene3D" id="3.40.50.720">
    <property type="entry name" value="NAD(P)-binding Rossmann-like Domain"/>
    <property type="match status" value="1"/>
</dbReference>